<name>A0A137RFU8_9FLAO</name>
<dbReference type="AlphaFoldDB" id="A0A137RFU8"/>
<dbReference type="Pfam" id="PF03938">
    <property type="entry name" value="OmpH"/>
    <property type="match status" value="1"/>
</dbReference>
<evidence type="ECO:0008006" key="6">
    <source>
        <dbReference type="Google" id="ProtNLM"/>
    </source>
</evidence>
<protein>
    <recommendedName>
        <fullName evidence="6">OmpH family outer membrane protein</fullName>
    </recommendedName>
</protein>
<accession>A0A137RFU8</accession>
<comment type="caution">
    <text evidence="4">The sequence shown here is derived from an EMBL/GenBank/DDBJ whole genome shotgun (WGS) entry which is preliminary data.</text>
</comment>
<evidence type="ECO:0000313" key="5">
    <source>
        <dbReference type="Proteomes" id="UP000070138"/>
    </source>
</evidence>
<gene>
    <name evidence="4" type="ORF">LS48_11450</name>
</gene>
<feature type="signal peptide" evidence="3">
    <location>
        <begin position="1"/>
        <end position="19"/>
    </location>
</feature>
<dbReference type="SMART" id="SM00935">
    <property type="entry name" value="OmpH"/>
    <property type="match status" value="1"/>
</dbReference>
<dbReference type="STRING" id="1548749.LS48_11450"/>
<evidence type="ECO:0000256" key="3">
    <source>
        <dbReference type="SAM" id="SignalP"/>
    </source>
</evidence>
<dbReference type="PANTHER" id="PTHR35089">
    <property type="entry name" value="CHAPERONE PROTEIN SKP"/>
    <property type="match status" value="1"/>
</dbReference>
<feature type="chain" id="PRO_5007479628" description="OmpH family outer membrane protein" evidence="3">
    <location>
        <begin position="20"/>
        <end position="172"/>
    </location>
</feature>
<proteinExistence type="inferred from homology"/>
<keyword evidence="5" id="KW-1185">Reference proteome</keyword>
<reference evidence="4 5" key="2">
    <citation type="journal article" date="2016" name="Int. J. Syst. Evol. Microbiol.">
        <title>Vitellibacter aquimaris sp. nov., a marine bacterium isolated from seawater.</title>
        <authorList>
            <person name="Thevarajoo S."/>
            <person name="Selvaratnam C."/>
            <person name="Goh K.M."/>
            <person name="Hong K.W."/>
            <person name="Chan X.Y."/>
            <person name="Chan K.G."/>
            <person name="Chong C.S."/>
        </authorList>
    </citation>
    <scope>NUCLEOTIDE SEQUENCE [LARGE SCALE GENOMIC DNA]</scope>
    <source>
        <strain evidence="4 5">D-24</strain>
    </source>
</reference>
<dbReference type="GO" id="GO:0050821">
    <property type="term" value="P:protein stabilization"/>
    <property type="evidence" value="ECO:0007669"/>
    <property type="project" value="TreeGrafter"/>
</dbReference>
<dbReference type="EMBL" id="JRWG01000007">
    <property type="protein sequence ID" value="KXN98367.1"/>
    <property type="molecule type" value="Genomic_DNA"/>
</dbReference>
<dbReference type="InterPro" id="IPR024930">
    <property type="entry name" value="Skp_dom_sf"/>
</dbReference>
<comment type="similarity">
    <text evidence="1">Belongs to the Skp family.</text>
</comment>
<sequence length="172" mass="19687">MKFLKIVIFFIGLTTFAQSKVGVADIDYILSKMPEMETVRTQLETYASQLDIDLNKKIDEYKVLAEAYKKGEANLTPEEKKTKQTELLTLDADIQKFQQNGAKLMEIKRQEYLQPLYKKIGEALDKVAKAQEFTQVTQTNQDLIYLDPNYDLTIPILTELGIPITADEEEGK</sequence>
<dbReference type="GO" id="GO:0005829">
    <property type="term" value="C:cytosol"/>
    <property type="evidence" value="ECO:0007669"/>
    <property type="project" value="TreeGrafter"/>
</dbReference>
<dbReference type="RefSeq" id="WP_062622656.1">
    <property type="nucleotide sequence ID" value="NZ_JRWG01000007.1"/>
</dbReference>
<dbReference type="InterPro" id="IPR005632">
    <property type="entry name" value="Chaperone_Skp"/>
</dbReference>
<dbReference type="PANTHER" id="PTHR35089:SF1">
    <property type="entry name" value="CHAPERONE PROTEIN SKP"/>
    <property type="match status" value="1"/>
</dbReference>
<dbReference type="SUPFAM" id="SSF111384">
    <property type="entry name" value="OmpH-like"/>
    <property type="match status" value="1"/>
</dbReference>
<reference evidence="5" key="1">
    <citation type="submission" date="2014-10" db="EMBL/GenBank/DDBJ databases">
        <title>Genome sequencing of Vitellibacter sp. D-24.</title>
        <authorList>
            <person name="Thevarajoo S."/>
            <person name="Selvaratnam C."/>
            <person name="Goh K.M."/>
            <person name="Chong C.S."/>
        </authorList>
    </citation>
    <scope>NUCLEOTIDE SEQUENCE [LARGE SCALE GENOMIC DNA]</scope>
    <source>
        <strain evidence="5">D-24</strain>
    </source>
</reference>
<dbReference type="OrthoDB" id="1493480at2"/>
<evidence type="ECO:0000256" key="2">
    <source>
        <dbReference type="ARBA" id="ARBA00022729"/>
    </source>
</evidence>
<dbReference type="Gene3D" id="3.30.910.20">
    <property type="entry name" value="Skp domain"/>
    <property type="match status" value="1"/>
</dbReference>
<evidence type="ECO:0000313" key="4">
    <source>
        <dbReference type="EMBL" id="KXN98367.1"/>
    </source>
</evidence>
<evidence type="ECO:0000256" key="1">
    <source>
        <dbReference type="ARBA" id="ARBA00009091"/>
    </source>
</evidence>
<dbReference type="GO" id="GO:0051082">
    <property type="term" value="F:unfolded protein binding"/>
    <property type="evidence" value="ECO:0007669"/>
    <property type="project" value="InterPro"/>
</dbReference>
<organism evidence="4 5">
    <name type="scientific">Aequorivita aquimaris</name>
    <dbReference type="NCBI Taxonomy" id="1548749"/>
    <lineage>
        <taxon>Bacteria</taxon>
        <taxon>Pseudomonadati</taxon>
        <taxon>Bacteroidota</taxon>
        <taxon>Flavobacteriia</taxon>
        <taxon>Flavobacteriales</taxon>
        <taxon>Flavobacteriaceae</taxon>
        <taxon>Aequorivita</taxon>
    </lineage>
</organism>
<keyword evidence="2 3" id="KW-0732">Signal</keyword>
<dbReference type="Proteomes" id="UP000070138">
    <property type="component" value="Unassembled WGS sequence"/>
</dbReference>